<dbReference type="AlphaFoldDB" id="A0A177TER4"/>
<evidence type="ECO:0000313" key="2">
    <source>
        <dbReference type="EMBL" id="KAE8249793.1"/>
    </source>
</evidence>
<feature type="compositionally biased region" description="Polar residues" evidence="1">
    <location>
        <begin position="8"/>
        <end position="21"/>
    </location>
</feature>
<protein>
    <submittedName>
        <fullName evidence="2">Uncharacterized protein</fullName>
    </submittedName>
</protein>
<comment type="caution">
    <text evidence="2">The sequence shown here is derived from an EMBL/GenBank/DDBJ whole genome shotgun (WGS) entry which is preliminary data.</text>
</comment>
<reference evidence="2" key="1">
    <citation type="submission" date="2016-04" db="EMBL/GenBank/DDBJ databases">
        <authorList>
            <person name="Nguyen H.D."/>
            <person name="Samba Siva P."/>
            <person name="Cullis J."/>
            <person name="Levesque C.A."/>
            <person name="Hambleton S."/>
        </authorList>
    </citation>
    <scope>NUCLEOTIDE SEQUENCE</scope>
    <source>
        <strain evidence="2">DAOMC 236416</strain>
    </source>
</reference>
<feature type="compositionally biased region" description="Gly residues" evidence="1">
    <location>
        <begin position="92"/>
        <end position="104"/>
    </location>
</feature>
<proteinExistence type="predicted"/>
<evidence type="ECO:0000256" key="1">
    <source>
        <dbReference type="SAM" id="MobiDB-lite"/>
    </source>
</evidence>
<organism evidence="2 3">
    <name type="scientific">Tilletia indica</name>
    <dbReference type="NCBI Taxonomy" id="43049"/>
    <lineage>
        <taxon>Eukaryota</taxon>
        <taxon>Fungi</taxon>
        <taxon>Dikarya</taxon>
        <taxon>Basidiomycota</taxon>
        <taxon>Ustilaginomycotina</taxon>
        <taxon>Exobasidiomycetes</taxon>
        <taxon>Tilletiales</taxon>
        <taxon>Tilletiaceae</taxon>
        <taxon>Tilletia</taxon>
    </lineage>
</organism>
<evidence type="ECO:0000313" key="3">
    <source>
        <dbReference type="Proteomes" id="UP000077521"/>
    </source>
</evidence>
<reference evidence="2" key="2">
    <citation type="journal article" date="2019" name="IMA Fungus">
        <title>Genome sequencing and comparison of five Tilletia species to identify candidate genes for the detection of regulated species infecting wheat.</title>
        <authorList>
            <person name="Nguyen H.D.T."/>
            <person name="Sultana T."/>
            <person name="Kesanakurti P."/>
            <person name="Hambleton S."/>
        </authorList>
    </citation>
    <scope>NUCLEOTIDE SEQUENCE</scope>
    <source>
        <strain evidence="2">DAOMC 236416</strain>
    </source>
</reference>
<sequence length="164" mass="16195">MSPPLSGSIVSPNPTTGSTVPSPVVGISHNAAPTGSVTSSSVGTRSAWNSFSTQATSLEEAGSLHGSTLGSGGKAGGSLSRSASLSRSGSGRSRGTGTGTGGGPQIPTPPLVIRTHHTARSMGPYTLHTQQNQANKAAPVQGQHGLVLTGPGFCCARSHCTVVP</sequence>
<keyword evidence="3" id="KW-1185">Reference proteome</keyword>
<feature type="compositionally biased region" description="Low complexity" evidence="1">
    <location>
        <begin position="77"/>
        <end position="91"/>
    </location>
</feature>
<feature type="region of interest" description="Disordered" evidence="1">
    <location>
        <begin position="1"/>
        <end position="44"/>
    </location>
</feature>
<accession>A0A177TER4</accession>
<name>A0A177TER4_9BASI</name>
<dbReference type="Proteomes" id="UP000077521">
    <property type="component" value="Unassembled WGS sequence"/>
</dbReference>
<feature type="region of interest" description="Disordered" evidence="1">
    <location>
        <begin position="62"/>
        <end position="111"/>
    </location>
</feature>
<gene>
    <name evidence="2" type="ORF">A4X13_0g5073</name>
</gene>
<dbReference type="EMBL" id="LWDF02000368">
    <property type="protein sequence ID" value="KAE8249793.1"/>
    <property type="molecule type" value="Genomic_DNA"/>
</dbReference>
<feature type="compositionally biased region" description="Low complexity" evidence="1">
    <location>
        <begin position="34"/>
        <end position="44"/>
    </location>
</feature>